<protein>
    <recommendedName>
        <fullName evidence="2">ABC transporter ATP-binding protein YtrB</fullName>
    </recommendedName>
</protein>
<dbReference type="EMBL" id="VSSQ01088774">
    <property type="protein sequence ID" value="MPN35287.1"/>
    <property type="molecule type" value="Genomic_DNA"/>
</dbReference>
<proteinExistence type="predicted"/>
<dbReference type="SUPFAM" id="SSF52540">
    <property type="entry name" value="P-loop containing nucleoside triphosphate hydrolases"/>
    <property type="match status" value="1"/>
</dbReference>
<gene>
    <name evidence="1" type="ORF">SDC9_182784</name>
</gene>
<evidence type="ECO:0008006" key="2">
    <source>
        <dbReference type="Google" id="ProtNLM"/>
    </source>
</evidence>
<name>A0A645H8C4_9ZZZZ</name>
<evidence type="ECO:0000313" key="1">
    <source>
        <dbReference type="EMBL" id="MPN35287.1"/>
    </source>
</evidence>
<comment type="caution">
    <text evidence="1">The sequence shown here is derived from an EMBL/GenBank/DDBJ whole genome shotgun (WGS) entry which is preliminary data.</text>
</comment>
<accession>A0A645H8C4</accession>
<sequence length="116" mass="13196">MFLEFIQDEERAILLSSHITTDLEKIADYICFINNGKQIFFKEKDELLEKYGIFKCGLEEVSRLNKADILGMRKNKFGAEILVSDKSAALAKYPFGMIDHATIDEIMVLSSEGVKI</sequence>
<reference evidence="1" key="1">
    <citation type="submission" date="2019-08" db="EMBL/GenBank/DDBJ databases">
        <authorList>
            <person name="Kucharzyk K."/>
            <person name="Murdoch R.W."/>
            <person name="Higgins S."/>
            <person name="Loffler F."/>
        </authorList>
    </citation>
    <scope>NUCLEOTIDE SEQUENCE</scope>
</reference>
<dbReference type="InterPro" id="IPR027417">
    <property type="entry name" value="P-loop_NTPase"/>
</dbReference>
<dbReference type="AlphaFoldDB" id="A0A645H8C4"/>
<organism evidence="1">
    <name type="scientific">bioreactor metagenome</name>
    <dbReference type="NCBI Taxonomy" id="1076179"/>
    <lineage>
        <taxon>unclassified sequences</taxon>
        <taxon>metagenomes</taxon>
        <taxon>ecological metagenomes</taxon>
    </lineage>
</organism>